<reference evidence="1" key="1">
    <citation type="submission" date="2023-10" db="EMBL/GenBank/DDBJ databases">
        <authorList>
            <person name="Chen Y."/>
            <person name="Shah S."/>
            <person name="Dougan E. K."/>
            <person name="Thang M."/>
            <person name="Chan C."/>
        </authorList>
    </citation>
    <scope>NUCLEOTIDE SEQUENCE [LARGE SCALE GENOMIC DNA]</scope>
</reference>
<name>A0ABN9Q9C6_9DINO</name>
<protein>
    <recommendedName>
        <fullName evidence="3">C2H2-type domain-containing protein</fullName>
    </recommendedName>
</protein>
<gene>
    <name evidence="1" type="ORF">PCOR1329_LOCUS9121</name>
</gene>
<comment type="caution">
    <text evidence="1">The sequence shown here is derived from an EMBL/GenBank/DDBJ whole genome shotgun (WGS) entry which is preliminary data.</text>
</comment>
<evidence type="ECO:0000313" key="1">
    <source>
        <dbReference type="EMBL" id="CAK0801162.1"/>
    </source>
</evidence>
<dbReference type="EMBL" id="CAUYUJ010002525">
    <property type="protein sequence ID" value="CAK0801162.1"/>
    <property type="molecule type" value="Genomic_DNA"/>
</dbReference>
<feature type="non-terminal residue" evidence="1">
    <location>
        <position position="146"/>
    </location>
</feature>
<keyword evidence="2" id="KW-1185">Reference proteome</keyword>
<dbReference type="Proteomes" id="UP001189429">
    <property type="component" value="Unassembled WGS sequence"/>
</dbReference>
<sequence length="146" mass="16333">MCEITQHLHFPAGIFGTLDVEGEANHNIPILDENGVINRGADIDPCAKQLFDDIEVLLGLDLASDRRDMLVPRSIKILIENEEEHEITGVEGAKLHKCEIVLEDGSKCGRNFATVSTLKAHQTHRQEPSHKMRSVLSFLVVDYMCE</sequence>
<evidence type="ECO:0000313" key="2">
    <source>
        <dbReference type="Proteomes" id="UP001189429"/>
    </source>
</evidence>
<proteinExistence type="predicted"/>
<accession>A0ABN9Q9C6</accession>
<organism evidence="1 2">
    <name type="scientific">Prorocentrum cordatum</name>
    <dbReference type="NCBI Taxonomy" id="2364126"/>
    <lineage>
        <taxon>Eukaryota</taxon>
        <taxon>Sar</taxon>
        <taxon>Alveolata</taxon>
        <taxon>Dinophyceae</taxon>
        <taxon>Prorocentrales</taxon>
        <taxon>Prorocentraceae</taxon>
        <taxon>Prorocentrum</taxon>
    </lineage>
</organism>
<evidence type="ECO:0008006" key="3">
    <source>
        <dbReference type="Google" id="ProtNLM"/>
    </source>
</evidence>